<dbReference type="FunFam" id="3.40.50.720:FF:000084">
    <property type="entry name" value="Short-chain dehydrogenase reductase"/>
    <property type="match status" value="1"/>
</dbReference>
<protein>
    <submittedName>
        <fullName evidence="4">NAD(P)-binding protein</fullName>
    </submittedName>
</protein>
<dbReference type="CDD" id="cd05233">
    <property type="entry name" value="SDR_c"/>
    <property type="match status" value="1"/>
</dbReference>
<dbReference type="InterPro" id="IPR020904">
    <property type="entry name" value="Sc_DH/Rdtase_CS"/>
</dbReference>
<dbReference type="Pfam" id="PF13561">
    <property type="entry name" value="adh_short_C2"/>
    <property type="match status" value="1"/>
</dbReference>
<evidence type="ECO:0000256" key="2">
    <source>
        <dbReference type="ARBA" id="ARBA00022857"/>
    </source>
</evidence>
<dbReference type="AlphaFoldDB" id="A0A8E2JA67"/>
<dbReference type="PRINTS" id="PR00080">
    <property type="entry name" value="SDRFAMILY"/>
</dbReference>
<dbReference type="Proteomes" id="UP000250266">
    <property type="component" value="Unassembled WGS sequence"/>
</dbReference>
<dbReference type="InterPro" id="IPR036291">
    <property type="entry name" value="NAD(P)-bd_dom_sf"/>
</dbReference>
<accession>A0A8E2JA67</accession>
<evidence type="ECO:0000313" key="4">
    <source>
        <dbReference type="EMBL" id="OCK75065.1"/>
    </source>
</evidence>
<dbReference type="Gene3D" id="3.40.50.720">
    <property type="entry name" value="NAD(P)-binding Rossmann-like Domain"/>
    <property type="match status" value="1"/>
</dbReference>
<organism evidence="4 5">
    <name type="scientific">Lepidopterella palustris CBS 459.81</name>
    <dbReference type="NCBI Taxonomy" id="1314670"/>
    <lineage>
        <taxon>Eukaryota</taxon>
        <taxon>Fungi</taxon>
        <taxon>Dikarya</taxon>
        <taxon>Ascomycota</taxon>
        <taxon>Pezizomycotina</taxon>
        <taxon>Dothideomycetes</taxon>
        <taxon>Pleosporomycetidae</taxon>
        <taxon>Mytilinidiales</taxon>
        <taxon>Argynnaceae</taxon>
        <taxon>Lepidopterella</taxon>
    </lineage>
</organism>
<dbReference type="SUPFAM" id="SSF51735">
    <property type="entry name" value="NAD(P)-binding Rossmann-fold domains"/>
    <property type="match status" value="1"/>
</dbReference>
<dbReference type="PANTHER" id="PTHR24321">
    <property type="entry name" value="DEHYDROGENASES, SHORT CHAIN"/>
    <property type="match status" value="1"/>
</dbReference>
<evidence type="ECO:0000256" key="3">
    <source>
        <dbReference type="ARBA" id="ARBA00023002"/>
    </source>
</evidence>
<dbReference type="GO" id="GO:0016491">
    <property type="term" value="F:oxidoreductase activity"/>
    <property type="evidence" value="ECO:0007669"/>
    <property type="project" value="UniProtKB-KW"/>
</dbReference>
<dbReference type="EMBL" id="KV745369">
    <property type="protein sequence ID" value="OCK75065.1"/>
    <property type="molecule type" value="Genomic_DNA"/>
</dbReference>
<evidence type="ECO:0000313" key="5">
    <source>
        <dbReference type="Proteomes" id="UP000250266"/>
    </source>
</evidence>
<keyword evidence="3" id="KW-0560">Oxidoreductase</keyword>
<dbReference type="OrthoDB" id="1669814at2759"/>
<keyword evidence="2" id="KW-0521">NADP</keyword>
<comment type="similarity">
    <text evidence="1">Belongs to the short-chain dehydrogenases/reductases (SDR) family.</text>
</comment>
<dbReference type="PRINTS" id="PR00081">
    <property type="entry name" value="GDHRDH"/>
</dbReference>
<sequence length="256" mass="26606">MSLTNHTIALTGAASGIGLATAKLLASQNATLSICDYNPTTLAAAVETLSALSPRGASAIHATVLDVRSSTAVEAWIADTVARFGPLHGAANIAGFHPLWAGTKGVHEVSDEEWDEVMNINVGGVMRCLRAQLKEGRMGSGGSIVNFGSVAGLVGFEKNTAYAASKHAVHGLTTSVAKEAAPRGIRVNAVAPGIINTPMVRALETEGKGMALETRYIPLQREGRPEEVAEMVVWLLGEKSSYVTGSVMKIDGGMLG</sequence>
<proteinExistence type="inferred from homology"/>
<dbReference type="PANTHER" id="PTHR24321:SF8">
    <property type="entry name" value="ESTRADIOL 17-BETA-DEHYDROGENASE 8-RELATED"/>
    <property type="match status" value="1"/>
</dbReference>
<evidence type="ECO:0000256" key="1">
    <source>
        <dbReference type="ARBA" id="ARBA00006484"/>
    </source>
</evidence>
<dbReference type="PROSITE" id="PS00061">
    <property type="entry name" value="ADH_SHORT"/>
    <property type="match status" value="1"/>
</dbReference>
<reference evidence="4 5" key="1">
    <citation type="journal article" date="2016" name="Nat. Commun.">
        <title>Ectomycorrhizal ecology is imprinted in the genome of the dominant symbiotic fungus Cenococcum geophilum.</title>
        <authorList>
            <consortium name="DOE Joint Genome Institute"/>
            <person name="Peter M."/>
            <person name="Kohler A."/>
            <person name="Ohm R.A."/>
            <person name="Kuo A."/>
            <person name="Krutzmann J."/>
            <person name="Morin E."/>
            <person name="Arend M."/>
            <person name="Barry K.W."/>
            <person name="Binder M."/>
            <person name="Choi C."/>
            <person name="Clum A."/>
            <person name="Copeland A."/>
            <person name="Grisel N."/>
            <person name="Haridas S."/>
            <person name="Kipfer T."/>
            <person name="LaButti K."/>
            <person name="Lindquist E."/>
            <person name="Lipzen A."/>
            <person name="Maire R."/>
            <person name="Meier B."/>
            <person name="Mihaltcheva S."/>
            <person name="Molinier V."/>
            <person name="Murat C."/>
            <person name="Poggeler S."/>
            <person name="Quandt C.A."/>
            <person name="Sperisen C."/>
            <person name="Tritt A."/>
            <person name="Tisserant E."/>
            <person name="Crous P.W."/>
            <person name="Henrissat B."/>
            <person name="Nehls U."/>
            <person name="Egli S."/>
            <person name="Spatafora J.W."/>
            <person name="Grigoriev I.V."/>
            <person name="Martin F.M."/>
        </authorList>
    </citation>
    <scope>NUCLEOTIDE SEQUENCE [LARGE SCALE GENOMIC DNA]</scope>
    <source>
        <strain evidence="4 5">CBS 459.81</strain>
    </source>
</reference>
<name>A0A8E2JA67_9PEZI</name>
<gene>
    <name evidence="4" type="ORF">K432DRAFT_386430</name>
</gene>
<dbReference type="InterPro" id="IPR002347">
    <property type="entry name" value="SDR_fam"/>
</dbReference>
<keyword evidence="5" id="KW-1185">Reference proteome</keyword>